<comment type="caution">
    <text evidence="1">The sequence shown here is derived from an EMBL/GenBank/DDBJ whole genome shotgun (WGS) entry which is preliminary data.</text>
</comment>
<organism evidence="1 2">
    <name type="scientific">Rhizophagus irregularis</name>
    <dbReference type="NCBI Taxonomy" id="588596"/>
    <lineage>
        <taxon>Eukaryota</taxon>
        <taxon>Fungi</taxon>
        <taxon>Fungi incertae sedis</taxon>
        <taxon>Mucoromycota</taxon>
        <taxon>Glomeromycotina</taxon>
        <taxon>Glomeromycetes</taxon>
        <taxon>Glomerales</taxon>
        <taxon>Glomeraceae</taxon>
        <taxon>Rhizophagus</taxon>
    </lineage>
</organism>
<proteinExistence type="predicted"/>
<sequence>MPSTRRAIFKKLVKLRQANRNTDNSIYRHCKLFLQTLAQEANNGAETDNTNVVEEKHALEKVLHDFQGNARKENYFLF</sequence>
<evidence type="ECO:0000313" key="2">
    <source>
        <dbReference type="Proteomes" id="UP000234323"/>
    </source>
</evidence>
<dbReference type="VEuPathDB" id="FungiDB:FUN_016912"/>
<dbReference type="Proteomes" id="UP000234323">
    <property type="component" value="Unassembled WGS sequence"/>
</dbReference>
<dbReference type="Gene3D" id="1.10.20.10">
    <property type="entry name" value="Histone, subunit A"/>
    <property type="match status" value="1"/>
</dbReference>
<dbReference type="AlphaFoldDB" id="A0A2I1GQW0"/>
<reference evidence="1 2" key="1">
    <citation type="submission" date="2015-10" db="EMBL/GenBank/DDBJ databases">
        <title>Genome analyses suggest a sexual origin of heterokaryosis in a supposedly ancient asexual fungus.</title>
        <authorList>
            <person name="Ropars J."/>
            <person name="Sedzielewska K."/>
            <person name="Noel J."/>
            <person name="Charron P."/>
            <person name="Farinelli L."/>
            <person name="Marton T."/>
            <person name="Kruger M."/>
            <person name="Pelin A."/>
            <person name="Brachmann A."/>
            <person name="Corradi N."/>
        </authorList>
    </citation>
    <scope>NUCLEOTIDE SEQUENCE [LARGE SCALE GENOMIC DNA]</scope>
    <source>
        <strain evidence="1 2">A4</strain>
    </source>
</reference>
<dbReference type="VEuPathDB" id="FungiDB:RhiirFUN_022227"/>
<evidence type="ECO:0000313" key="1">
    <source>
        <dbReference type="EMBL" id="PKY48977.1"/>
    </source>
</evidence>
<dbReference type="InterPro" id="IPR009072">
    <property type="entry name" value="Histone-fold"/>
</dbReference>
<gene>
    <name evidence="1" type="ORF">RhiirA4_404944</name>
</gene>
<dbReference type="EMBL" id="LLXI01000691">
    <property type="protein sequence ID" value="PKY48977.1"/>
    <property type="molecule type" value="Genomic_DNA"/>
</dbReference>
<dbReference type="GO" id="GO:0046982">
    <property type="term" value="F:protein heterodimerization activity"/>
    <property type="evidence" value="ECO:0007669"/>
    <property type="project" value="InterPro"/>
</dbReference>
<dbReference type="VEuPathDB" id="FungiDB:RhiirA1_426062"/>
<protein>
    <submittedName>
        <fullName evidence="1">Uncharacterized protein</fullName>
    </submittedName>
</protein>
<accession>A0A2I1GQW0</accession>
<keyword evidence="2" id="KW-1185">Reference proteome</keyword>
<name>A0A2I1GQW0_9GLOM</name>